<keyword evidence="2 4" id="KW-0238">DNA-binding</keyword>
<sequence length="216" mass="23405">MAQKSVDRRKRPTQDRARATREHILATAGKLFGERGIADTSTNRIAAASGVSIGTLYRYFSDRSEIVDELLDQVITEVERSFTERAFDIPGVGAAGSMEGYIELVSEILSVFTEVLVANAALIKALVGGVQFYSSGLPELEPRLRLIVKVILIQGLGPGDDGRYDEMAFVLINTGFAAVLRATAVGVSPQMRDSALAMTARMMGSWLYTEAVAAER</sequence>
<dbReference type="PROSITE" id="PS50977">
    <property type="entry name" value="HTH_TETR_2"/>
    <property type="match status" value="1"/>
</dbReference>
<dbReference type="Proteomes" id="UP001601444">
    <property type="component" value="Unassembled WGS sequence"/>
</dbReference>
<dbReference type="InterPro" id="IPR009057">
    <property type="entry name" value="Homeodomain-like_sf"/>
</dbReference>
<keyword evidence="3" id="KW-0804">Transcription</keyword>
<evidence type="ECO:0000256" key="3">
    <source>
        <dbReference type="ARBA" id="ARBA00023163"/>
    </source>
</evidence>
<evidence type="ECO:0000256" key="1">
    <source>
        <dbReference type="ARBA" id="ARBA00023015"/>
    </source>
</evidence>
<comment type="caution">
    <text evidence="6">The sequence shown here is derived from an EMBL/GenBank/DDBJ whole genome shotgun (WGS) entry which is preliminary data.</text>
</comment>
<dbReference type="EMBL" id="JBIAMX010000012">
    <property type="protein sequence ID" value="MFF0545082.1"/>
    <property type="molecule type" value="Genomic_DNA"/>
</dbReference>
<dbReference type="Gene3D" id="1.10.357.10">
    <property type="entry name" value="Tetracycline Repressor, domain 2"/>
    <property type="match status" value="1"/>
</dbReference>
<evidence type="ECO:0000256" key="4">
    <source>
        <dbReference type="PROSITE-ProRule" id="PRU00335"/>
    </source>
</evidence>
<dbReference type="PANTHER" id="PTHR30055">
    <property type="entry name" value="HTH-TYPE TRANSCRIPTIONAL REGULATOR RUTR"/>
    <property type="match status" value="1"/>
</dbReference>
<keyword evidence="7" id="KW-1185">Reference proteome</keyword>
<gene>
    <name evidence="6" type="ORF">ACFYTF_19820</name>
</gene>
<dbReference type="SUPFAM" id="SSF46689">
    <property type="entry name" value="Homeodomain-like"/>
    <property type="match status" value="1"/>
</dbReference>
<dbReference type="InterPro" id="IPR001647">
    <property type="entry name" value="HTH_TetR"/>
</dbReference>
<evidence type="ECO:0000259" key="5">
    <source>
        <dbReference type="PROSITE" id="PS50977"/>
    </source>
</evidence>
<evidence type="ECO:0000256" key="2">
    <source>
        <dbReference type="ARBA" id="ARBA00023125"/>
    </source>
</evidence>
<dbReference type="Pfam" id="PF00440">
    <property type="entry name" value="TetR_N"/>
    <property type="match status" value="1"/>
</dbReference>
<keyword evidence="1" id="KW-0805">Transcription regulation</keyword>
<dbReference type="InterPro" id="IPR050109">
    <property type="entry name" value="HTH-type_TetR-like_transc_reg"/>
</dbReference>
<reference evidence="6 7" key="1">
    <citation type="submission" date="2024-10" db="EMBL/GenBank/DDBJ databases">
        <title>The Natural Products Discovery Center: Release of the First 8490 Sequenced Strains for Exploring Actinobacteria Biosynthetic Diversity.</title>
        <authorList>
            <person name="Kalkreuter E."/>
            <person name="Kautsar S.A."/>
            <person name="Yang D."/>
            <person name="Bader C.D."/>
            <person name="Teijaro C.N."/>
            <person name="Fluegel L."/>
            <person name="Davis C.M."/>
            <person name="Simpson J.R."/>
            <person name="Lauterbach L."/>
            <person name="Steele A.D."/>
            <person name="Gui C."/>
            <person name="Meng S."/>
            <person name="Li G."/>
            <person name="Viehrig K."/>
            <person name="Ye F."/>
            <person name="Su P."/>
            <person name="Kiefer A.F."/>
            <person name="Nichols A."/>
            <person name="Cepeda A.J."/>
            <person name="Yan W."/>
            <person name="Fan B."/>
            <person name="Jiang Y."/>
            <person name="Adhikari A."/>
            <person name="Zheng C.-J."/>
            <person name="Schuster L."/>
            <person name="Cowan T.M."/>
            <person name="Smanski M.J."/>
            <person name="Chevrette M.G."/>
            <person name="De Carvalho L.P.S."/>
            <person name="Shen B."/>
        </authorList>
    </citation>
    <scope>NUCLEOTIDE SEQUENCE [LARGE SCALE GENOMIC DNA]</scope>
    <source>
        <strain evidence="6 7">NPDC004045</strain>
    </source>
</reference>
<evidence type="ECO:0000313" key="7">
    <source>
        <dbReference type="Proteomes" id="UP001601444"/>
    </source>
</evidence>
<name>A0ABW6PRN4_9NOCA</name>
<organism evidence="6 7">
    <name type="scientific">Nocardia thailandica</name>
    <dbReference type="NCBI Taxonomy" id="257275"/>
    <lineage>
        <taxon>Bacteria</taxon>
        <taxon>Bacillati</taxon>
        <taxon>Actinomycetota</taxon>
        <taxon>Actinomycetes</taxon>
        <taxon>Mycobacteriales</taxon>
        <taxon>Nocardiaceae</taxon>
        <taxon>Nocardia</taxon>
    </lineage>
</organism>
<feature type="domain" description="HTH tetR-type" evidence="5">
    <location>
        <begin position="18"/>
        <end position="78"/>
    </location>
</feature>
<evidence type="ECO:0000313" key="6">
    <source>
        <dbReference type="EMBL" id="MFF0545082.1"/>
    </source>
</evidence>
<dbReference type="RefSeq" id="WP_387701574.1">
    <property type="nucleotide sequence ID" value="NZ_JBIAMX010000012.1"/>
</dbReference>
<dbReference type="PANTHER" id="PTHR30055:SF234">
    <property type="entry name" value="HTH-TYPE TRANSCRIPTIONAL REGULATOR BETI"/>
    <property type="match status" value="1"/>
</dbReference>
<accession>A0ABW6PRN4</accession>
<feature type="DNA-binding region" description="H-T-H motif" evidence="4">
    <location>
        <begin position="41"/>
        <end position="60"/>
    </location>
</feature>
<protein>
    <submittedName>
        <fullName evidence="6">TetR/AcrR family transcriptional regulator</fullName>
    </submittedName>
</protein>
<dbReference type="PRINTS" id="PR00455">
    <property type="entry name" value="HTHTETR"/>
</dbReference>
<proteinExistence type="predicted"/>